<gene>
    <name evidence="5" type="ORF">HLB44_25400</name>
</gene>
<feature type="domain" description="SbsA Ig-like" evidence="4">
    <location>
        <begin position="723"/>
        <end position="833"/>
    </location>
</feature>
<evidence type="ECO:0000256" key="1">
    <source>
        <dbReference type="ARBA" id="ARBA00022729"/>
    </source>
</evidence>
<dbReference type="InterPro" id="IPR017868">
    <property type="entry name" value="Filamin/ABP280_repeat-like"/>
</dbReference>
<feature type="domain" description="SbsA Ig-like" evidence="4">
    <location>
        <begin position="955"/>
        <end position="1061"/>
    </location>
</feature>
<feature type="domain" description="Peptidase C-terminal archaeal/bacterial" evidence="3">
    <location>
        <begin position="867"/>
        <end position="936"/>
    </location>
</feature>
<dbReference type="InterPro" id="IPR032812">
    <property type="entry name" value="SbsA_Ig"/>
</dbReference>
<feature type="domain" description="Peptidase C-terminal archaeal/bacterial" evidence="3">
    <location>
        <begin position="634"/>
        <end position="704"/>
    </location>
</feature>
<dbReference type="PROSITE" id="PS50194">
    <property type="entry name" value="FILAMIN_REPEAT"/>
    <property type="match status" value="1"/>
</dbReference>
<protein>
    <submittedName>
        <fullName evidence="5">Ig-like domain-containing protein</fullName>
    </submittedName>
</protein>
<comment type="caution">
    <text evidence="5">The sequence shown here is derived from an EMBL/GenBank/DDBJ whole genome shotgun (WGS) entry which is preliminary data.</text>
</comment>
<feature type="domain" description="Peptidase C-terminal archaeal/bacterial" evidence="3">
    <location>
        <begin position="1561"/>
        <end position="1629"/>
    </location>
</feature>
<dbReference type="Pfam" id="PF04151">
    <property type="entry name" value="PPC"/>
    <property type="match status" value="4"/>
</dbReference>
<feature type="domain" description="SbsA Ig-like" evidence="4">
    <location>
        <begin position="1647"/>
        <end position="1757"/>
    </location>
</feature>
<evidence type="ECO:0000313" key="6">
    <source>
        <dbReference type="Proteomes" id="UP000737171"/>
    </source>
</evidence>
<keyword evidence="1" id="KW-0732">Signal</keyword>
<name>A0ABX2ENS8_9BURK</name>
<feature type="domain" description="SbsA Ig-like" evidence="4">
    <location>
        <begin position="139"/>
        <end position="248"/>
    </location>
</feature>
<dbReference type="InterPro" id="IPR014755">
    <property type="entry name" value="Cu-Rt/internalin_Ig-like"/>
</dbReference>
<feature type="domain" description="Peptidase C-terminal archaeal/bacterial" evidence="3">
    <location>
        <begin position="52"/>
        <end position="120"/>
    </location>
</feature>
<dbReference type="Gene3D" id="2.60.40.1220">
    <property type="match status" value="3"/>
</dbReference>
<feature type="domain" description="SbsA Ig-like" evidence="4">
    <location>
        <begin position="491"/>
        <end position="598"/>
    </location>
</feature>
<organism evidence="5 6">
    <name type="scientific">Pseudaquabacterium terrae</name>
    <dbReference type="NCBI Taxonomy" id="2732868"/>
    <lineage>
        <taxon>Bacteria</taxon>
        <taxon>Pseudomonadati</taxon>
        <taxon>Pseudomonadota</taxon>
        <taxon>Betaproteobacteria</taxon>
        <taxon>Burkholderiales</taxon>
        <taxon>Sphaerotilaceae</taxon>
        <taxon>Pseudaquabacterium</taxon>
    </lineage>
</organism>
<evidence type="ECO:0000259" key="4">
    <source>
        <dbReference type="Pfam" id="PF13205"/>
    </source>
</evidence>
<feature type="compositionally biased region" description="Polar residues" evidence="2">
    <location>
        <begin position="1"/>
        <end position="17"/>
    </location>
</feature>
<dbReference type="Proteomes" id="UP000737171">
    <property type="component" value="Unassembled WGS sequence"/>
</dbReference>
<evidence type="ECO:0000256" key="2">
    <source>
        <dbReference type="SAM" id="MobiDB-lite"/>
    </source>
</evidence>
<accession>A0ABX2ENS8</accession>
<dbReference type="EMBL" id="JABRWJ010000008">
    <property type="protein sequence ID" value="NRF70350.1"/>
    <property type="molecule type" value="Genomic_DNA"/>
</dbReference>
<keyword evidence="6" id="KW-1185">Reference proteome</keyword>
<evidence type="ECO:0000313" key="5">
    <source>
        <dbReference type="EMBL" id="NRF70350.1"/>
    </source>
</evidence>
<dbReference type="RefSeq" id="WP_173129218.1">
    <property type="nucleotide sequence ID" value="NZ_JABRWJ010000008.1"/>
</dbReference>
<dbReference type="Gene3D" id="2.60.120.380">
    <property type="match status" value="10"/>
</dbReference>
<evidence type="ECO:0000259" key="3">
    <source>
        <dbReference type="Pfam" id="PF04151"/>
    </source>
</evidence>
<feature type="domain" description="SbsA Ig-like" evidence="4">
    <location>
        <begin position="1186"/>
        <end position="1294"/>
    </location>
</feature>
<dbReference type="InterPro" id="IPR007280">
    <property type="entry name" value="Peptidase_C_arc/bac"/>
</dbReference>
<sequence>MSVQPMSQVQTGSTTPMPSEADDFPWSTQTPGTVATDGVPSTGRIEIAGDGDMFQVLLVAGTTYRFALDSDGGVGGLDPMLTLLDPAGQTLATDRDSAGSKSTGARLTFTPTSTGTYYLGATDEGVATGAYRLAATAVVAPVLTGLLPADDAADVPVWSNLQLSFSQPVQAGQGAVVLHNADGSVERTIAISDHTQVNFSGNALTINPTGNLVGDRGYYLTIDAGAIVSLDGVPFAGLAGSTAYNFRTLAATDDYPAIAPGQVTLNGSAATGHIEVLGDTDDFAVQLQAGNVYSFALDRSAGETGLDPMLSLVDPAGQVVASDLDSGGSKTGTAQIVNFTPATSGLYYLRAADEAGGTGTYRLDALDHGASRPDDHTHLFDTSAVLTTDGVAATGSIERAHDTDMFKVSLSAGTRYTFTLAGDSNGLQSPHLLLWPPHADGSSAVLQSASGTGSVSIAYTATVDGDYYVAADGAGLAGGGYSLTATGIEVPILVGTTPADDAADVPVSSNLRLTFSQPVTAGQGTIDLVHANGNVALSIPASDSSQISFDGSTVTLDPPGDLQPGRGYYIRIQPGAIVGTNGAAFAGLDDPTRFNFTTAGSPPPADDYPWSTGTTGQVATDGTPSTGTIEVAGDSDMFRVPLQAGQTYVFKLESDGSAGGLDPLLTLLNPAGKTVATDTDSGGSTNGAARITYTAPTTGTYYLGATDETNTATGGYRVFATAATAPTLTDMSPADDATGVPVDANLTLTFSQPVQAGNGAIVVYRADGSGSHWMAASDTTQVQFNGNSVTINPAADLLAGRDYFVGIDTGAIVGSDGAAFAGLGGTSAYNFSTAAPADDYPWSTSTPGQVATDGTSSTGRIQFAGDGDMFAVQLQAGQSYVFKLESDGSAGGFDPLLTLLDPSGVTLAIDYDGGGSKDGTARLSYTAPTTGTYYLGAADEGSAIGGYRLTAGATPLLTSVSPADDATDVPVSSNLQLTFSQPVMAGQGWIRLHNGDGSVARSIWSGDTAQVQVNGNTVTIDPSSDLTPGQAYYLTIDAGAFVGTSGLPFAGLSDPTAHNFHTLAVADDFPWATSTAGVVTVDSAATRGRIEMPDDADMFAVQLQQGVTYTFTLAKDAASPGNLNPQLLLLNSAGQQERIAFDTFGSKASTDAQIHYTPTTSGTYYLGAMDEGRGFGAYQLSATSSTVPFLVGAQPADNSTGYFEWGSLALRFSEPVFPGQGDIVLYANGVAQRTIPVTDPAQLLVSGEFVFMVPRFELAPGTAYHIGISPGAFVDATGNAFAGLTTTDALNFTTRTIPGDDFASNPEGAAVLPIGGTRSGHIDDYSDRDLFRVDLVAGRSYTFSVQADAGHPELGVQVDNGIHPFTFVEYIGGTSTYRLHVTAATSGAHYLKASNWTYDPNDSTHNNYQVAAVAITDDFLASAGTTGRLALNGAASRGEIQSPADADRFKVALTAGRMYHIDLSGLDAPLDTRLGVYNEAGMLLAGNHQGLGFAAGTTHVTFIAPSTGNYFVEAATENGATGRYQVRASTATDTVPAAWTTPASVTVDAGPRLGHLEFTGDADFYKVDLTAGVKYDFELLRAGEVLAPDLRLALYSPTKAQLVANDGGSKADPQFSYTPTTSGTYYLRASDVANGIGSYAIAVDKADVAGPVVAQLDPVDGGVISRTDDFVIRFDGAILPGTGSIVLRSSSGAAVASYDIADYSHVWFNGSTLTLHTGIELAAASDFYMEIGAGTLRDSAGNAFAGLVGSSAYNFTTATDDHDARGANLAALSVGGSAVSGAIEVANDVDRFKLDLVAGQTIQILLTETSDSHGSVTLFTPDLGWLSQANGWLTYKALNTGTHYLDIALADEKTGSYTVEVDLAPGSGSASAAVELVGQATGEAATWFDHGA</sequence>
<feature type="region of interest" description="Disordered" evidence="2">
    <location>
        <begin position="1"/>
        <end position="42"/>
    </location>
</feature>
<dbReference type="Pfam" id="PF13205">
    <property type="entry name" value="Big_5"/>
    <property type="match status" value="6"/>
</dbReference>
<reference evidence="5 6" key="1">
    <citation type="submission" date="2020-05" db="EMBL/GenBank/DDBJ databases">
        <title>Aquincola sp. isolate from soil.</title>
        <authorList>
            <person name="Han J."/>
            <person name="Kim D.-U."/>
        </authorList>
    </citation>
    <scope>NUCLEOTIDE SEQUENCE [LARGE SCALE GENOMIC DNA]</scope>
    <source>
        <strain evidence="5 6">S2</strain>
    </source>
</reference>
<proteinExistence type="predicted"/>